<dbReference type="EMBL" id="WNWW01000608">
    <property type="protein sequence ID" value="KAF3423000.1"/>
    <property type="molecule type" value="Genomic_DNA"/>
</dbReference>
<feature type="compositionally biased region" description="Polar residues" evidence="2">
    <location>
        <begin position="145"/>
        <end position="156"/>
    </location>
</feature>
<feature type="transmembrane region" description="Helical" evidence="3">
    <location>
        <begin position="252"/>
        <end position="275"/>
    </location>
</feature>
<feature type="domain" description="Carboxylesterase type B" evidence="4">
    <location>
        <begin position="294"/>
        <end position="679"/>
    </location>
</feature>
<keyword evidence="1" id="KW-0325">Glycoprotein</keyword>
<dbReference type="Pfam" id="PF00135">
    <property type="entry name" value="COesterase"/>
    <property type="match status" value="1"/>
</dbReference>
<proteinExistence type="predicted"/>
<dbReference type="SUPFAM" id="SSF53474">
    <property type="entry name" value="alpha/beta-Hydrolases"/>
    <property type="match status" value="1"/>
</dbReference>
<name>A0A833RTI5_9HYME</name>
<accession>A0A833RTI5</accession>
<dbReference type="InterPro" id="IPR050309">
    <property type="entry name" value="Type-B_Carboxylest/Lipase"/>
</dbReference>
<protein>
    <recommendedName>
        <fullName evidence="4">Carboxylesterase type B domain-containing protein</fullName>
    </recommendedName>
</protein>
<keyword evidence="3" id="KW-0812">Transmembrane</keyword>
<reference evidence="5" key="1">
    <citation type="submission" date="2019-11" db="EMBL/GenBank/DDBJ databases">
        <title>The nuclear and mitochondrial genomes of Frieseomelitta varia - a highly eusocial stingless bee (Meliponini) with a permanently sterile worker caste.</title>
        <authorList>
            <person name="Freitas F.C.P."/>
            <person name="Lourenco A.P."/>
            <person name="Nunes F.M.F."/>
            <person name="Paschoal A.R."/>
            <person name="Abreu F.C.P."/>
            <person name="Barbin F.O."/>
            <person name="Bataglia L."/>
            <person name="Cardoso-Junior C.A.M."/>
            <person name="Cervoni M.S."/>
            <person name="Silva S.R."/>
            <person name="Dalarmi F."/>
            <person name="Del Lama M.A."/>
            <person name="Depintor T.S."/>
            <person name="Ferreira K.M."/>
            <person name="Goria P.S."/>
            <person name="Jaskot M.C."/>
            <person name="Lago D.C."/>
            <person name="Luna-Lucena D."/>
            <person name="Moda L.M."/>
            <person name="Nascimento L."/>
            <person name="Pedrino M."/>
            <person name="Rabico F.O."/>
            <person name="Sanches F.C."/>
            <person name="Santos D.E."/>
            <person name="Santos C.G."/>
            <person name="Vieira J."/>
            <person name="Lopes T.F."/>
            <person name="Barchuk A.R."/>
            <person name="Hartfelder K."/>
            <person name="Simoes Z.L.P."/>
            <person name="Bitondi M.M.G."/>
            <person name="Pinheiro D.G."/>
        </authorList>
    </citation>
    <scope>NUCLEOTIDE SEQUENCE</scope>
    <source>
        <strain evidence="5">USP_RPSP 00005682</strain>
        <tissue evidence="5">Whole individual</tissue>
    </source>
</reference>
<feature type="region of interest" description="Disordered" evidence="2">
    <location>
        <begin position="116"/>
        <end position="164"/>
    </location>
</feature>
<evidence type="ECO:0000313" key="6">
    <source>
        <dbReference type="Proteomes" id="UP000655588"/>
    </source>
</evidence>
<feature type="region of interest" description="Disordered" evidence="2">
    <location>
        <begin position="1"/>
        <end position="52"/>
    </location>
</feature>
<evidence type="ECO:0000313" key="5">
    <source>
        <dbReference type="EMBL" id="KAF3423000.1"/>
    </source>
</evidence>
<feature type="compositionally biased region" description="Basic and acidic residues" evidence="2">
    <location>
        <begin position="135"/>
        <end position="144"/>
    </location>
</feature>
<sequence>MSQEDQEKSMDKKEIAEEEREKMLNAENTKHTVASTAPDAESEDQKPKKKIPIGGIKMPGFCRTKSKELCKVMTTCYEPYHPIPHSVSASCLLKKCKIDSQTADVCENSDSLLTARDLKSDNDGKPAEAGEGDAATEKPVKESDQCASSEKTSTPNKDAKEKEGRKGILGAIKLPLVSVFPRKKNKEGEVELGTTGAAGLASVETLDDVEKNPIGNEDGMETVRLDGDAPDGIESPKQHFLVACISAARRNLFVLVTTLCVLVSVVIIVCIACIGPRKNISQPVKDGSFVKAVTSCGPVQGVSEDGAFAFRGIPYAVPPLENRRWQPAEPLRKIEYCWTDTYQAHNSSKVCWQREASGRIIGSEDCLYLDVFTPEVRYDLPLPVVVMIGAETLNGGSPGVMQPSAKLARVRDMVFVRPNFRLGIFGFLAAEPLSRASHPLTSGNYGLSDIIAALQWVHLNIENFGGNKSAVVLWGHRAGGTLVTTLVGIRRTKDLFQRVWISSGSAIFPGRELEVSETLSELFLNSTRCNDAACLRSKSAEEVMDSVPETWHLGNVGLPETREATTRDRRHEWLVLDRAILQEPVGQIWARDEFQVKIVMGTTAHAGAPLKYLTSNATLNSTQVEKIVKESLLGTSGLADEALRRYNTTLKGLLSMISDIRVICPLLTVARMKTNIPFYVATQPRGQFADPDCDASAILGSYAARTPAEKRHVSAMQQLFNHYVWHDQVAQADPHGVKRVLIVGQDTLPDRDYPNCDFWIREDIVPSYGRVD</sequence>
<feature type="compositionally biased region" description="Basic and acidic residues" evidence="2">
    <location>
        <begin position="1"/>
        <end position="30"/>
    </location>
</feature>
<evidence type="ECO:0000256" key="2">
    <source>
        <dbReference type="SAM" id="MobiDB-lite"/>
    </source>
</evidence>
<dbReference type="InterPro" id="IPR002018">
    <property type="entry name" value="CarbesteraseB"/>
</dbReference>
<dbReference type="Proteomes" id="UP000655588">
    <property type="component" value="Unassembled WGS sequence"/>
</dbReference>
<feature type="compositionally biased region" description="Basic and acidic residues" evidence="2">
    <location>
        <begin position="116"/>
        <end position="128"/>
    </location>
</feature>
<dbReference type="Gene3D" id="3.40.50.1820">
    <property type="entry name" value="alpha/beta hydrolase"/>
    <property type="match status" value="1"/>
</dbReference>
<gene>
    <name evidence="5" type="ORF">E2986_05762</name>
</gene>
<dbReference type="AlphaFoldDB" id="A0A833RTI5"/>
<keyword evidence="3" id="KW-0472">Membrane</keyword>
<keyword evidence="3" id="KW-1133">Transmembrane helix</keyword>
<keyword evidence="6" id="KW-1185">Reference proteome</keyword>
<organism evidence="5 6">
    <name type="scientific">Frieseomelitta varia</name>
    <dbReference type="NCBI Taxonomy" id="561572"/>
    <lineage>
        <taxon>Eukaryota</taxon>
        <taxon>Metazoa</taxon>
        <taxon>Ecdysozoa</taxon>
        <taxon>Arthropoda</taxon>
        <taxon>Hexapoda</taxon>
        <taxon>Insecta</taxon>
        <taxon>Pterygota</taxon>
        <taxon>Neoptera</taxon>
        <taxon>Endopterygota</taxon>
        <taxon>Hymenoptera</taxon>
        <taxon>Apocrita</taxon>
        <taxon>Aculeata</taxon>
        <taxon>Apoidea</taxon>
        <taxon>Anthophila</taxon>
        <taxon>Apidae</taxon>
        <taxon>Frieseomelitta</taxon>
    </lineage>
</organism>
<comment type="caution">
    <text evidence="5">The sequence shown here is derived from an EMBL/GenBank/DDBJ whole genome shotgun (WGS) entry which is preliminary data.</text>
</comment>
<evidence type="ECO:0000256" key="3">
    <source>
        <dbReference type="SAM" id="Phobius"/>
    </source>
</evidence>
<dbReference type="InterPro" id="IPR029058">
    <property type="entry name" value="AB_hydrolase_fold"/>
</dbReference>
<dbReference type="PANTHER" id="PTHR11559">
    <property type="entry name" value="CARBOXYLESTERASE"/>
    <property type="match status" value="1"/>
</dbReference>
<dbReference type="PROSITE" id="PS00941">
    <property type="entry name" value="CARBOXYLESTERASE_B_2"/>
    <property type="match status" value="1"/>
</dbReference>
<evidence type="ECO:0000256" key="1">
    <source>
        <dbReference type="ARBA" id="ARBA00023180"/>
    </source>
</evidence>
<evidence type="ECO:0000259" key="4">
    <source>
        <dbReference type="Pfam" id="PF00135"/>
    </source>
</evidence>
<dbReference type="InterPro" id="IPR019819">
    <property type="entry name" value="Carboxylesterase_B_CS"/>
</dbReference>